<accession>A0A3A8NM74</accession>
<comment type="caution">
    <text evidence="2">The sequence shown here is derived from an EMBL/GenBank/DDBJ whole genome shotgun (WGS) entry which is preliminary data.</text>
</comment>
<reference evidence="3" key="1">
    <citation type="submission" date="2018-09" db="EMBL/GenBank/DDBJ databases">
        <authorList>
            <person name="Livingstone P.G."/>
            <person name="Whitworth D.E."/>
        </authorList>
    </citation>
    <scope>NUCLEOTIDE SEQUENCE [LARGE SCALE GENOMIC DNA]</scope>
    <source>
        <strain evidence="3">CA040B</strain>
    </source>
</reference>
<proteinExistence type="predicted"/>
<dbReference type="AlphaFoldDB" id="A0A3A8NM74"/>
<protein>
    <submittedName>
        <fullName evidence="2">DUF262 domain-containing protein</fullName>
    </submittedName>
</protein>
<evidence type="ECO:0000259" key="1">
    <source>
        <dbReference type="Pfam" id="PF03235"/>
    </source>
</evidence>
<keyword evidence="3" id="KW-1185">Reference proteome</keyword>
<gene>
    <name evidence="2" type="ORF">D7X12_10170</name>
</gene>
<dbReference type="Pfam" id="PF03235">
    <property type="entry name" value="GmrSD_N"/>
    <property type="match status" value="1"/>
</dbReference>
<organism evidence="2 3">
    <name type="scientific">Corallococcus sicarius</name>
    <dbReference type="NCBI Taxonomy" id="2316726"/>
    <lineage>
        <taxon>Bacteria</taxon>
        <taxon>Pseudomonadati</taxon>
        <taxon>Myxococcota</taxon>
        <taxon>Myxococcia</taxon>
        <taxon>Myxococcales</taxon>
        <taxon>Cystobacterineae</taxon>
        <taxon>Myxococcaceae</taxon>
        <taxon>Corallococcus</taxon>
    </lineage>
</organism>
<sequence>MKSYVTSYNALFTRRAPDAPAVERIEIPLIQRDYAQGREGDAVARIRANFLDALHNAVTTDTPISLDFVYGDVENGTLHPLDGQQRLTTLFLLHWYLGWRADRLDQEQGWKRFSYATRASARLFCERLSGCKPPADVKVHAWLKDQHWFLHTWQHDPTIQSMLVMIEAIHKRFADADCATAWKRLVDVEAPAISFHLLPIEQMGGLSEDLYIKMNSRGKPLTPFENFKARFEQVLEISCPGRVEEFAQKVDGAWADMLWPYRGSHDIVDDEFLRYFQFVTDVCEWHEGRLPSGAVAPLAERVYGPGNKKAATHLDFLVRCFDTWVDVDIRSVFSETFTLKPTLIDSDNTSKVVLFGLAGSATVDLFAECCLGQVRSSWPRTLFLYAVLIHRLHDTNEFSRRLRVLRNLIEASGSELRSEKMPVLLADVRRLIVEGTLDGILAFNQAQVADERLKAELLTKAPALERHLFHLEDHPVLRGSLAAFELDNEVFERRARAFHEVFTSENLPLLTGALLAAGDYSRSRNRRFFQFGSGSNLFQWREILAGASRAHLAGVREVLGRLLDAITEREGDVRSALESFRDHWLETTDKDGRDWRWYFVKYPEMRAGLSGIYAAVNGAMGYSVCMLDRSQMNSWYRDPYLSAIQREAGVPNAIDEPWFMGYEKEPRWMRLKKSGTEIQCVRGGLLLRAPAAEPHAKAFSRVCVAHGVGADLLLKVPQVDVGGRQLDTEDRVRLGAALVRDLASAGL</sequence>
<dbReference type="Proteomes" id="UP000273405">
    <property type="component" value="Unassembled WGS sequence"/>
</dbReference>
<dbReference type="RefSeq" id="WP_120625069.1">
    <property type="nucleotide sequence ID" value="NZ_RAWG01000047.1"/>
</dbReference>
<evidence type="ECO:0000313" key="3">
    <source>
        <dbReference type="Proteomes" id="UP000273405"/>
    </source>
</evidence>
<dbReference type="EMBL" id="RAWG01000047">
    <property type="protein sequence ID" value="RKH44599.1"/>
    <property type="molecule type" value="Genomic_DNA"/>
</dbReference>
<dbReference type="OrthoDB" id="3654724at2"/>
<evidence type="ECO:0000313" key="2">
    <source>
        <dbReference type="EMBL" id="RKH44599.1"/>
    </source>
</evidence>
<name>A0A3A8NM74_9BACT</name>
<feature type="domain" description="GmrSD restriction endonucleases N-terminal" evidence="1">
    <location>
        <begin position="25"/>
        <end position="231"/>
    </location>
</feature>
<dbReference type="InterPro" id="IPR004919">
    <property type="entry name" value="GmrSD_N"/>
</dbReference>